<dbReference type="Gene3D" id="3.30.2310.20">
    <property type="entry name" value="RelE-like"/>
    <property type="match status" value="1"/>
</dbReference>
<evidence type="ECO:0008006" key="3">
    <source>
        <dbReference type="Google" id="ProtNLM"/>
    </source>
</evidence>
<evidence type="ECO:0000256" key="1">
    <source>
        <dbReference type="ARBA" id="ARBA00022649"/>
    </source>
</evidence>
<dbReference type="EMBL" id="BARU01002696">
    <property type="protein sequence ID" value="GAH30515.1"/>
    <property type="molecule type" value="Genomic_DNA"/>
</dbReference>
<evidence type="ECO:0000313" key="2">
    <source>
        <dbReference type="EMBL" id="GAH30515.1"/>
    </source>
</evidence>
<dbReference type="PANTHER" id="PTHR38813">
    <property type="match status" value="1"/>
</dbReference>
<comment type="caution">
    <text evidence="2">The sequence shown here is derived from an EMBL/GenBank/DDBJ whole genome shotgun (WGS) entry which is preliminary data.</text>
</comment>
<reference evidence="2" key="1">
    <citation type="journal article" date="2014" name="Front. Microbiol.">
        <title>High frequency of phylogenetically diverse reductive dehalogenase-homologous genes in deep subseafloor sedimentary metagenomes.</title>
        <authorList>
            <person name="Kawai M."/>
            <person name="Futagami T."/>
            <person name="Toyoda A."/>
            <person name="Takaki Y."/>
            <person name="Nishi S."/>
            <person name="Hori S."/>
            <person name="Arai W."/>
            <person name="Tsubouchi T."/>
            <person name="Morono Y."/>
            <person name="Uchiyama I."/>
            <person name="Ito T."/>
            <person name="Fujiyama A."/>
            <person name="Inagaki F."/>
            <person name="Takami H."/>
        </authorList>
    </citation>
    <scope>NUCLEOTIDE SEQUENCE</scope>
    <source>
        <strain evidence="2">Expedition CK06-06</strain>
    </source>
</reference>
<accession>X1FDB8</accession>
<dbReference type="InterPro" id="IPR052747">
    <property type="entry name" value="TA_system_RelE_toxin"/>
</dbReference>
<dbReference type="SUPFAM" id="SSF143011">
    <property type="entry name" value="RelE-like"/>
    <property type="match status" value="1"/>
</dbReference>
<name>X1FDB8_9ZZZZ</name>
<dbReference type="InterPro" id="IPR007712">
    <property type="entry name" value="RelE/ParE_toxin"/>
</dbReference>
<protein>
    <recommendedName>
        <fullName evidence="3">Type II toxin-antitoxin system RelE/ParE family toxin</fullName>
    </recommendedName>
</protein>
<dbReference type="PANTHER" id="PTHR38813:SF1">
    <property type="entry name" value="TOXIN RELE1-RELATED"/>
    <property type="match status" value="1"/>
</dbReference>
<dbReference type="Pfam" id="PF05016">
    <property type="entry name" value="ParE_toxin"/>
    <property type="match status" value="1"/>
</dbReference>
<proteinExistence type="predicted"/>
<gene>
    <name evidence="2" type="ORF">S03H2_06239</name>
</gene>
<dbReference type="InterPro" id="IPR035093">
    <property type="entry name" value="RelE/ParE_toxin_dom_sf"/>
</dbReference>
<keyword evidence="1" id="KW-1277">Toxin-antitoxin system</keyword>
<organism evidence="2">
    <name type="scientific">marine sediment metagenome</name>
    <dbReference type="NCBI Taxonomy" id="412755"/>
    <lineage>
        <taxon>unclassified sequences</taxon>
        <taxon>metagenomes</taxon>
        <taxon>ecological metagenomes</taxon>
    </lineage>
</organism>
<sequence>MYEIRLASPRVEKEFARIPKGERERIVNQIRKLAENPRPSGIKALAANIYRLRIGPCRVIYKVYDNEKIILIGRFAPRSERTYRNWGKLF</sequence>
<dbReference type="AlphaFoldDB" id="X1FDB8"/>